<dbReference type="InterPro" id="IPR001128">
    <property type="entry name" value="Cyt_P450"/>
</dbReference>
<accession>A0AAP0R167</accession>
<evidence type="ECO:0000313" key="11">
    <source>
        <dbReference type="EMBL" id="KAK9230459.1"/>
    </source>
</evidence>
<dbReference type="InterPro" id="IPR036396">
    <property type="entry name" value="Cyt_P450_sf"/>
</dbReference>
<keyword evidence="4 9" id="KW-0349">Heme</keyword>
<dbReference type="InterPro" id="IPR002401">
    <property type="entry name" value="Cyt_P450_E_grp-I"/>
</dbReference>
<evidence type="ECO:0000256" key="3">
    <source>
        <dbReference type="ARBA" id="ARBA00010617"/>
    </source>
</evidence>
<keyword evidence="8 10" id="KW-0503">Monooxygenase</keyword>
<evidence type="ECO:0000313" key="12">
    <source>
        <dbReference type="Proteomes" id="UP001428341"/>
    </source>
</evidence>
<dbReference type="Gene3D" id="1.10.630.10">
    <property type="entry name" value="Cytochrome P450"/>
    <property type="match status" value="1"/>
</dbReference>
<evidence type="ECO:0000256" key="9">
    <source>
        <dbReference type="PIRSR" id="PIRSR602401-1"/>
    </source>
</evidence>
<feature type="binding site" description="axial binding residue" evidence="9">
    <location>
        <position position="453"/>
    </location>
    <ligand>
        <name>heme</name>
        <dbReference type="ChEBI" id="CHEBI:30413"/>
    </ligand>
    <ligandPart>
        <name>Fe</name>
        <dbReference type="ChEBI" id="CHEBI:18248"/>
    </ligandPart>
</feature>
<evidence type="ECO:0000256" key="5">
    <source>
        <dbReference type="ARBA" id="ARBA00022723"/>
    </source>
</evidence>
<evidence type="ECO:0000256" key="10">
    <source>
        <dbReference type="RuleBase" id="RU000461"/>
    </source>
</evidence>
<dbReference type="FunFam" id="1.10.630.10:FF:000043">
    <property type="entry name" value="Cytochrome P450 99A2"/>
    <property type="match status" value="1"/>
</dbReference>
<dbReference type="PANTHER" id="PTHR47953:SF16">
    <property type="entry name" value="CYTOCHROME P450 71D8"/>
    <property type="match status" value="1"/>
</dbReference>
<dbReference type="PROSITE" id="PS00086">
    <property type="entry name" value="CYTOCHROME_P450"/>
    <property type="match status" value="1"/>
</dbReference>
<keyword evidence="6 10" id="KW-0560">Oxidoreductase</keyword>
<evidence type="ECO:0008006" key="13">
    <source>
        <dbReference type="Google" id="ProtNLM"/>
    </source>
</evidence>
<comment type="caution">
    <text evidence="11">The sequence shown here is derived from an EMBL/GenBank/DDBJ whole genome shotgun (WGS) entry which is preliminary data.</text>
</comment>
<comment type="cofactor">
    <cofactor evidence="1 9">
        <name>heme</name>
        <dbReference type="ChEBI" id="CHEBI:30413"/>
    </cofactor>
</comment>
<dbReference type="InterPro" id="IPR017972">
    <property type="entry name" value="Cyt_P450_CS"/>
</dbReference>
<comment type="pathway">
    <text evidence="2">Secondary metabolite biosynthesis; terpenoid biosynthesis.</text>
</comment>
<evidence type="ECO:0000256" key="7">
    <source>
        <dbReference type="ARBA" id="ARBA00023004"/>
    </source>
</evidence>
<evidence type="ECO:0000256" key="4">
    <source>
        <dbReference type="ARBA" id="ARBA00022617"/>
    </source>
</evidence>
<evidence type="ECO:0000256" key="8">
    <source>
        <dbReference type="ARBA" id="ARBA00023033"/>
    </source>
</evidence>
<keyword evidence="7 9" id="KW-0408">Iron</keyword>
<evidence type="ECO:0000256" key="2">
    <source>
        <dbReference type="ARBA" id="ARBA00004721"/>
    </source>
</evidence>
<dbReference type="SUPFAM" id="SSF48264">
    <property type="entry name" value="Cytochrome P450"/>
    <property type="match status" value="1"/>
</dbReference>
<protein>
    <recommendedName>
        <fullName evidence="13">Cytochrome P450</fullName>
    </recommendedName>
</protein>
<dbReference type="GO" id="GO:0020037">
    <property type="term" value="F:heme binding"/>
    <property type="evidence" value="ECO:0007669"/>
    <property type="project" value="InterPro"/>
</dbReference>
<reference evidence="11 12" key="1">
    <citation type="submission" date="2024-05" db="EMBL/GenBank/DDBJ databases">
        <title>Haplotype-resolved chromosome-level genome assembly of Huyou (Citrus changshanensis).</title>
        <authorList>
            <person name="Miao C."/>
            <person name="Chen W."/>
            <person name="Wu Y."/>
            <person name="Wang L."/>
            <person name="Zhao S."/>
            <person name="Grierson D."/>
            <person name="Xu C."/>
            <person name="Chen K."/>
        </authorList>
    </citation>
    <scope>NUCLEOTIDE SEQUENCE [LARGE SCALE GENOMIC DNA]</scope>
    <source>
        <strain evidence="11">01-14</strain>
        <tissue evidence="11">Leaf</tissue>
    </source>
</reference>
<dbReference type="EMBL" id="JBCGBO010000001">
    <property type="protein sequence ID" value="KAK9230459.1"/>
    <property type="molecule type" value="Genomic_DNA"/>
</dbReference>
<dbReference type="Proteomes" id="UP001428341">
    <property type="component" value="Unassembled WGS sequence"/>
</dbReference>
<dbReference type="GO" id="GO:0016705">
    <property type="term" value="F:oxidoreductase activity, acting on paired donors, with incorporation or reduction of molecular oxygen"/>
    <property type="evidence" value="ECO:0007669"/>
    <property type="project" value="InterPro"/>
</dbReference>
<evidence type="ECO:0000256" key="6">
    <source>
        <dbReference type="ARBA" id="ARBA00023002"/>
    </source>
</evidence>
<keyword evidence="5 9" id="KW-0479">Metal-binding</keyword>
<proteinExistence type="inferred from homology"/>
<dbReference type="PRINTS" id="PR00385">
    <property type="entry name" value="P450"/>
</dbReference>
<dbReference type="GO" id="GO:0004497">
    <property type="term" value="F:monooxygenase activity"/>
    <property type="evidence" value="ECO:0007669"/>
    <property type="project" value="UniProtKB-KW"/>
</dbReference>
<sequence length="518" mass="57957">MELQFLFSLSFSVICLIFCFKLVFQSQNPNTKSLPGPLKLPLIGNLYNMIGSQPHHVLKEIARKHGPLIKLQLGEISMVVISSAELAKEVMKTHDLAFADRPEFLAFKVLYEKTGMPIVSAPIGDYWRQMRKLCALELLSNKRVKSFAHIREDETLNLIESIRSASATSNSQPINLSKMMVSFTSTVTFRAAFGSRFGQQDEFVSLDKEICKLAGGFSLVEVFPSLKFIHFFSGMEAKILKLHGKADKILDNLINQRRESMKLEKITATASASGEENLVDVLLRLQETSSLGFPITTKNIKSIIWNIFSGGTESAATTTVWVMSELMRNPGVMKKAQAEVREALKGNKNISEADIQELNYLKMIIKETLRLHPPNPLLVPRQTREACEIKGYEIPVKTRVVVNAWAIGRDFKYWNEAENFVPERFNGNGGNNSIDFKGNDFEFIPFGAGRRMCPGIAFGLANIELPLAQLLYNFEWELPGGIASQDLDMSEAFGAIVSRKNDLCLLATPVSPDNDHQL</sequence>
<organism evidence="11 12">
    <name type="scientific">Citrus x changshan-huyou</name>
    <dbReference type="NCBI Taxonomy" id="2935761"/>
    <lineage>
        <taxon>Eukaryota</taxon>
        <taxon>Viridiplantae</taxon>
        <taxon>Streptophyta</taxon>
        <taxon>Embryophyta</taxon>
        <taxon>Tracheophyta</taxon>
        <taxon>Spermatophyta</taxon>
        <taxon>Magnoliopsida</taxon>
        <taxon>eudicotyledons</taxon>
        <taxon>Gunneridae</taxon>
        <taxon>Pentapetalae</taxon>
        <taxon>rosids</taxon>
        <taxon>malvids</taxon>
        <taxon>Sapindales</taxon>
        <taxon>Rutaceae</taxon>
        <taxon>Aurantioideae</taxon>
        <taxon>Citrus</taxon>
    </lineage>
</organism>
<dbReference type="GO" id="GO:0005506">
    <property type="term" value="F:iron ion binding"/>
    <property type="evidence" value="ECO:0007669"/>
    <property type="project" value="InterPro"/>
</dbReference>
<keyword evidence="12" id="KW-1185">Reference proteome</keyword>
<comment type="similarity">
    <text evidence="3 10">Belongs to the cytochrome P450 family.</text>
</comment>
<name>A0AAP0R167_9ROSI</name>
<dbReference type="Pfam" id="PF00067">
    <property type="entry name" value="p450"/>
    <property type="match status" value="1"/>
</dbReference>
<evidence type="ECO:0000256" key="1">
    <source>
        <dbReference type="ARBA" id="ARBA00001971"/>
    </source>
</evidence>
<dbReference type="CDD" id="cd11072">
    <property type="entry name" value="CYP71-like"/>
    <property type="match status" value="1"/>
</dbReference>
<dbReference type="InterPro" id="IPR052306">
    <property type="entry name" value="CYP450_71D"/>
</dbReference>
<dbReference type="PANTHER" id="PTHR47953">
    <property type="entry name" value="OS08G0105600 PROTEIN"/>
    <property type="match status" value="1"/>
</dbReference>
<dbReference type="AlphaFoldDB" id="A0AAP0R167"/>
<gene>
    <name evidence="11" type="ORF">WN944_023429</name>
</gene>
<dbReference type="PRINTS" id="PR00463">
    <property type="entry name" value="EP450I"/>
</dbReference>